<dbReference type="PANTHER" id="PTHR18901:SF44">
    <property type="entry name" value="OS01G0757900 PROTEIN"/>
    <property type="match status" value="1"/>
</dbReference>
<evidence type="ECO:0000256" key="2">
    <source>
        <dbReference type="ARBA" id="ARBA00022643"/>
    </source>
</evidence>
<evidence type="ECO:0000256" key="4">
    <source>
        <dbReference type="ARBA" id="ARBA00022741"/>
    </source>
</evidence>
<keyword evidence="1" id="KW-0285">Flavoprotein</keyword>
<dbReference type="FunFam" id="3.40.50.1000:FF:000119">
    <property type="entry name" value="Bifunctional riboflavin kinase/FMN phosphatase"/>
    <property type="match status" value="2"/>
</dbReference>
<accession>A0AAD8IQY6</accession>
<dbReference type="Proteomes" id="UP001237642">
    <property type="component" value="Unassembled WGS sequence"/>
</dbReference>
<keyword evidence="3" id="KW-0808">Transferase</keyword>
<sequence length="611" mass="66656">MKGNAADIHVSAVILDLDGTLLNTEVLNKDVLKDYLARYGKAVDQKKEDARSGMSHNEFRIAIIKEYQLLITPEQFTEEIRPMYRERWLLAQALPGANRLVKHLYNQKVPVAVASNSMTTNVEAKISHQPGWTKCFPIVLGSDQVKSGKPSPDIFLEAAKRMGVNAACCLVIEDSLVGVKAAKAAGMKVVAVPSIQSESGQFSVADMVLNSLLDLQPQVWGLPPFEDWVSGVVPIEPIHVRGLHRNGYLHQLAAAMNGAAADTQICAVILDMDGTLLNTEVLTKDVLKDLLARYGKEVDYKKEGMRLGVTHKESRLAIIKDYDLPITPEQFTEEIMPMYREKWLLAQALPGANRLIKHLHSKKVPFALASNSVTENVEAKVSHQPGWSTYFSIVLGSDQVKSGKPSPDIFLEAANRMGVNAASCLVIEDSLTGVKAGKAAGMKVVAVPSLPSESDNFSVADMVLHSLLELQPEVWGLPPFEDWVNGALPIEPICFRGLYRNGLLHEFAGDGASGLPDQVFGVYFGWAKDESSKILKILMSVKWDGGCCSIKKVINVCLIDGSNEATSDQKMKIMLVGYIGAQSDEGNSASEKELLEENKELEEVVSCSSGG</sequence>
<dbReference type="InterPro" id="IPR023198">
    <property type="entry name" value="PGP-like_dom2"/>
</dbReference>
<dbReference type="InterPro" id="IPR023465">
    <property type="entry name" value="Riboflavin_kinase_dom_sf"/>
</dbReference>
<keyword evidence="4" id="KW-0547">Nucleotide-binding</keyword>
<protein>
    <recommendedName>
        <fullName evidence="8">Riboflavin kinase</fullName>
    </recommendedName>
</protein>
<dbReference type="SFLD" id="SFLDS00003">
    <property type="entry name" value="Haloacid_Dehalogenase"/>
    <property type="match status" value="2"/>
</dbReference>
<reference evidence="6" key="2">
    <citation type="submission" date="2023-05" db="EMBL/GenBank/DDBJ databases">
        <authorList>
            <person name="Schelkunov M.I."/>
        </authorList>
    </citation>
    <scope>NUCLEOTIDE SEQUENCE</scope>
    <source>
        <strain evidence="6">Hsosn_3</strain>
        <tissue evidence="6">Leaf</tissue>
    </source>
</reference>
<keyword evidence="2" id="KW-0288">FMN</keyword>
<dbReference type="InterPro" id="IPR006439">
    <property type="entry name" value="HAD-SF_hydro_IA"/>
</dbReference>
<dbReference type="Gene3D" id="3.40.50.1000">
    <property type="entry name" value="HAD superfamily/HAD-like"/>
    <property type="match status" value="2"/>
</dbReference>
<dbReference type="GO" id="GO:0043136">
    <property type="term" value="F:sn-glycerol 3-phosphatase activity"/>
    <property type="evidence" value="ECO:0007669"/>
    <property type="project" value="TreeGrafter"/>
</dbReference>
<dbReference type="SFLD" id="SFLDG01135">
    <property type="entry name" value="C1.5.6:_HAD__Beta-PGM__Phospha"/>
    <property type="match status" value="2"/>
</dbReference>
<evidence type="ECO:0000256" key="3">
    <source>
        <dbReference type="ARBA" id="ARBA00022679"/>
    </source>
</evidence>
<reference evidence="6" key="1">
    <citation type="submission" date="2023-02" db="EMBL/GenBank/DDBJ databases">
        <title>Genome of toxic invasive species Heracleum sosnowskyi carries increased number of genes despite the absence of recent whole-genome duplications.</title>
        <authorList>
            <person name="Schelkunov M."/>
            <person name="Shtratnikova V."/>
            <person name="Makarenko M."/>
            <person name="Klepikova A."/>
            <person name="Omelchenko D."/>
            <person name="Novikova G."/>
            <person name="Obukhova E."/>
            <person name="Bogdanov V."/>
            <person name="Penin A."/>
            <person name="Logacheva M."/>
        </authorList>
    </citation>
    <scope>NUCLEOTIDE SEQUENCE</scope>
    <source>
        <strain evidence="6">Hsosn_3</strain>
        <tissue evidence="6">Leaf</tissue>
    </source>
</reference>
<dbReference type="GO" id="GO:0009231">
    <property type="term" value="P:riboflavin biosynthetic process"/>
    <property type="evidence" value="ECO:0007669"/>
    <property type="project" value="InterPro"/>
</dbReference>
<evidence type="ECO:0000256" key="1">
    <source>
        <dbReference type="ARBA" id="ARBA00022630"/>
    </source>
</evidence>
<dbReference type="GO" id="GO:0006114">
    <property type="term" value="P:glycerol biosynthetic process"/>
    <property type="evidence" value="ECO:0007669"/>
    <property type="project" value="TreeGrafter"/>
</dbReference>
<dbReference type="SUPFAM" id="SSF56784">
    <property type="entry name" value="HAD-like"/>
    <property type="match status" value="2"/>
</dbReference>
<dbReference type="GO" id="GO:0008531">
    <property type="term" value="F:riboflavin kinase activity"/>
    <property type="evidence" value="ECO:0007669"/>
    <property type="project" value="InterPro"/>
</dbReference>
<evidence type="ECO:0000313" key="6">
    <source>
        <dbReference type="EMBL" id="KAK1388827.1"/>
    </source>
</evidence>
<evidence type="ECO:0008006" key="8">
    <source>
        <dbReference type="Google" id="ProtNLM"/>
    </source>
</evidence>
<dbReference type="Gene3D" id="2.40.30.30">
    <property type="entry name" value="Riboflavin kinase-like"/>
    <property type="match status" value="1"/>
</dbReference>
<dbReference type="EMBL" id="JAUIZM010000004">
    <property type="protein sequence ID" value="KAK1388827.1"/>
    <property type="molecule type" value="Genomic_DNA"/>
</dbReference>
<gene>
    <name evidence="6" type="ORF">POM88_017005</name>
</gene>
<name>A0AAD8IQY6_9APIA</name>
<proteinExistence type="predicted"/>
<dbReference type="AlphaFoldDB" id="A0AAD8IQY6"/>
<feature type="compositionally biased region" description="Basic and acidic residues" evidence="5">
    <location>
        <begin position="590"/>
        <end position="602"/>
    </location>
</feature>
<dbReference type="GO" id="GO:0000166">
    <property type="term" value="F:nucleotide binding"/>
    <property type="evidence" value="ECO:0007669"/>
    <property type="project" value="UniProtKB-KW"/>
</dbReference>
<dbReference type="FunFam" id="1.10.150.240:FF:000001">
    <property type="entry name" value="Haloacid dehalogenase-like hydrolase domain"/>
    <property type="match status" value="1"/>
</dbReference>
<dbReference type="SFLD" id="SFLDG01129">
    <property type="entry name" value="C1.5:_HAD__Beta-PGM__Phosphata"/>
    <property type="match status" value="2"/>
</dbReference>
<dbReference type="PANTHER" id="PTHR18901">
    <property type="entry name" value="2-DEOXYGLUCOSE-6-PHOSPHATE PHOSPHATASE 2"/>
    <property type="match status" value="1"/>
</dbReference>
<dbReference type="Pfam" id="PF00702">
    <property type="entry name" value="Hydrolase"/>
    <property type="match status" value="2"/>
</dbReference>
<dbReference type="InterPro" id="IPR023214">
    <property type="entry name" value="HAD_sf"/>
</dbReference>
<dbReference type="PRINTS" id="PR00413">
    <property type="entry name" value="HADHALOGNASE"/>
</dbReference>
<dbReference type="InterPro" id="IPR036412">
    <property type="entry name" value="HAD-like_sf"/>
</dbReference>
<dbReference type="NCBIfam" id="TIGR01509">
    <property type="entry name" value="HAD-SF-IA-v3"/>
    <property type="match status" value="2"/>
</dbReference>
<dbReference type="Gene3D" id="1.10.150.240">
    <property type="entry name" value="Putative phosphatase, domain 2"/>
    <property type="match status" value="2"/>
</dbReference>
<feature type="region of interest" description="Disordered" evidence="5">
    <location>
        <begin position="588"/>
        <end position="611"/>
    </location>
</feature>
<evidence type="ECO:0000313" key="7">
    <source>
        <dbReference type="Proteomes" id="UP001237642"/>
    </source>
</evidence>
<evidence type="ECO:0000256" key="5">
    <source>
        <dbReference type="SAM" id="MobiDB-lite"/>
    </source>
</evidence>
<keyword evidence="7" id="KW-1185">Reference proteome</keyword>
<comment type="caution">
    <text evidence="6">The sequence shown here is derived from an EMBL/GenBank/DDBJ whole genome shotgun (WGS) entry which is preliminary data.</text>
</comment>
<organism evidence="6 7">
    <name type="scientific">Heracleum sosnowskyi</name>
    <dbReference type="NCBI Taxonomy" id="360622"/>
    <lineage>
        <taxon>Eukaryota</taxon>
        <taxon>Viridiplantae</taxon>
        <taxon>Streptophyta</taxon>
        <taxon>Embryophyta</taxon>
        <taxon>Tracheophyta</taxon>
        <taxon>Spermatophyta</taxon>
        <taxon>Magnoliopsida</taxon>
        <taxon>eudicotyledons</taxon>
        <taxon>Gunneridae</taxon>
        <taxon>Pentapetalae</taxon>
        <taxon>asterids</taxon>
        <taxon>campanulids</taxon>
        <taxon>Apiales</taxon>
        <taxon>Apiaceae</taxon>
        <taxon>Apioideae</taxon>
        <taxon>apioid superclade</taxon>
        <taxon>Tordylieae</taxon>
        <taxon>Tordyliinae</taxon>
        <taxon>Heracleum</taxon>
    </lineage>
</organism>
<dbReference type="PROSITE" id="PS01228">
    <property type="entry name" value="COF_1"/>
    <property type="match status" value="1"/>
</dbReference>